<accession>A0A9W9DF65</accession>
<keyword evidence="2" id="KW-0472">Membrane</keyword>
<dbReference type="EMBL" id="JANVFS010000042">
    <property type="protein sequence ID" value="KAJ4467203.1"/>
    <property type="molecule type" value="Genomic_DNA"/>
</dbReference>
<protein>
    <submittedName>
        <fullName evidence="4">Serine esterase-domain-containing protein</fullName>
    </submittedName>
</protein>
<dbReference type="InterPro" id="IPR029058">
    <property type="entry name" value="AB_hydrolase_fold"/>
</dbReference>
<dbReference type="PANTHER" id="PTHR12482">
    <property type="entry name" value="LIPASE ROG1-RELATED-RELATED"/>
    <property type="match status" value="1"/>
</dbReference>
<name>A0A9W9DF65_9AGAR</name>
<reference evidence="4" key="1">
    <citation type="submission" date="2022-08" db="EMBL/GenBank/DDBJ databases">
        <authorList>
            <consortium name="DOE Joint Genome Institute"/>
            <person name="Min B."/>
            <person name="Riley R."/>
            <person name="Sierra-Patev S."/>
            <person name="Naranjo-Ortiz M."/>
            <person name="Looney B."/>
            <person name="Konkel Z."/>
            <person name="Slot J.C."/>
            <person name="Sakamoto Y."/>
            <person name="Steenwyk J.L."/>
            <person name="Rokas A."/>
            <person name="Carro J."/>
            <person name="Camarero S."/>
            <person name="Ferreira P."/>
            <person name="Molpeceres G."/>
            <person name="Ruiz-Duenas F.J."/>
            <person name="Serrano A."/>
            <person name="Henrissat B."/>
            <person name="Drula E."/>
            <person name="Hughes K.W."/>
            <person name="Mata J.L."/>
            <person name="Ishikawa N.K."/>
            <person name="Vargas-Isla R."/>
            <person name="Ushijima S."/>
            <person name="Smith C.A."/>
            <person name="Ahrendt S."/>
            <person name="Andreopoulos W."/>
            <person name="He G."/>
            <person name="Labutti K."/>
            <person name="Lipzen A."/>
            <person name="Ng V."/>
            <person name="Sandor L."/>
            <person name="Barry K."/>
            <person name="Martinez A.T."/>
            <person name="Xiao Y."/>
            <person name="Gibbons J.G."/>
            <person name="Terashima K."/>
            <person name="Hibbett D.S."/>
            <person name="Grigoriev I.V."/>
        </authorList>
    </citation>
    <scope>NUCLEOTIDE SEQUENCE</scope>
    <source>
        <strain evidence="4">Sp2 HRB7682 ss15</strain>
    </source>
</reference>
<comment type="caution">
    <text evidence="4">The sequence shown here is derived from an EMBL/GenBank/DDBJ whole genome shotgun (WGS) entry which is preliminary data.</text>
</comment>
<evidence type="ECO:0000256" key="1">
    <source>
        <dbReference type="ARBA" id="ARBA00007920"/>
    </source>
</evidence>
<gene>
    <name evidence="4" type="ORF">C8J55DRAFT_439131</name>
</gene>
<dbReference type="Gene3D" id="3.40.50.1820">
    <property type="entry name" value="alpha/beta hydrolase"/>
    <property type="match status" value="1"/>
</dbReference>
<evidence type="ECO:0000256" key="2">
    <source>
        <dbReference type="SAM" id="Phobius"/>
    </source>
</evidence>
<proteinExistence type="inferred from homology"/>
<evidence type="ECO:0000313" key="4">
    <source>
        <dbReference type="EMBL" id="KAJ4467203.1"/>
    </source>
</evidence>
<evidence type="ECO:0000313" key="5">
    <source>
        <dbReference type="Proteomes" id="UP001150238"/>
    </source>
</evidence>
<dbReference type="InterPro" id="IPR044294">
    <property type="entry name" value="Lipase-like"/>
</dbReference>
<reference evidence="4" key="2">
    <citation type="journal article" date="2023" name="Proc. Natl. Acad. Sci. U.S.A.">
        <title>A global phylogenomic analysis of the shiitake genus Lentinula.</title>
        <authorList>
            <person name="Sierra-Patev S."/>
            <person name="Min B."/>
            <person name="Naranjo-Ortiz M."/>
            <person name="Looney B."/>
            <person name="Konkel Z."/>
            <person name="Slot J.C."/>
            <person name="Sakamoto Y."/>
            <person name="Steenwyk J.L."/>
            <person name="Rokas A."/>
            <person name="Carro J."/>
            <person name="Camarero S."/>
            <person name="Ferreira P."/>
            <person name="Molpeceres G."/>
            <person name="Ruiz-Duenas F.J."/>
            <person name="Serrano A."/>
            <person name="Henrissat B."/>
            <person name="Drula E."/>
            <person name="Hughes K.W."/>
            <person name="Mata J.L."/>
            <person name="Ishikawa N.K."/>
            <person name="Vargas-Isla R."/>
            <person name="Ushijima S."/>
            <person name="Smith C.A."/>
            <person name="Donoghue J."/>
            <person name="Ahrendt S."/>
            <person name="Andreopoulos W."/>
            <person name="He G."/>
            <person name="LaButti K."/>
            <person name="Lipzen A."/>
            <person name="Ng V."/>
            <person name="Riley R."/>
            <person name="Sandor L."/>
            <person name="Barry K."/>
            <person name="Martinez A.T."/>
            <person name="Xiao Y."/>
            <person name="Gibbons J.G."/>
            <person name="Terashima K."/>
            <person name="Grigoriev I.V."/>
            <person name="Hibbett D."/>
        </authorList>
    </citation>
    <scope>NUCLEOTIDE SEQUENCE</scope>
    <source>
        <strain evidence="4">Sp2 HRB7682 ss15</strain>
    </source>
</reference>
<keyword evidence="2" id="KW-1133">Transmembrane helix</keyword>
<feature type="domain" description="DUF676" evidence="3">
    <location>
        <begin position="3"/>
        <end position="212"/>
    </location>
</feature>
<dbReference type="Proteomes" id="UP001150238">
    <property type="component" value="Unassembled WGS sequence"/>
</dbReference>
<evidence type="ECO:0000259" key="3">
    <source>
        <dbReference type="Pfam" id="PF05057"/>
    </source>
</evidence>
<dbReference type="Pfam" id="PF05057">
    <property type="entry name" value="DUF676"/>
    <property type="match status" value="1"/>
</dbReference>
<organism evidence="4 5">
    <name type="scientific">Lentinula lateritia</name>
    <dbReference type="NCBI Taxonomy" id="40482"/>
    <lineage>
        <taxon>Eukaryota</taxon>
        <taxon>Fungi</taxon>
        <taxon>Dikarya</taxon>
        <taxon>Basidiomycota</taxon>
        <taxon>Agaricomycotina</taxon>
        <taxon>Agaricomycetes</taxon>
        <taxon>Agaricomycetidae</taxon>
        <taxon>Agaricales</taxon>
        <taxon>Marasmiineae</taxon>
        <taxon>Omphalotaceae</taxon>
        <taxon>Lentinula</taxon>
    </lineage>
</organism>
<feature type="transmembrane region" description="Helical" evidence="2">
    <location>
        <begin position="282"/>
        <end position="305"/>
    </location>
</feature>
<dbReference type="AlphaFoldDB" id="A0A9W9DF65"/>
<dbReference type="PANTHER" id="PTHR12482:SF62">
    <property type="entry name" value="LIPASE ROG1-RELATED"/>
    <property type="match status" value="1"/>
</dbReference>
<dbReference type="SUPFAM" id="SSF53474">
    <property type="entry name" value="alpha/beta-Hydrolases"/>
    <property type="match status" value="1"/>
</dbReference>
<keyword evidence="2" id="KW-0812">Transmembrane</keyword>
<sequence>MDIHLHVLLHGLWGSTKHLEPAVCVFSARHCQPNSDSELVIESQNQVQLLLIEANQDSRTYDGIDWGAERAVEEIQEAIRKISSEGDRVTKFSITGYSLGGLYARYVLAIIYAKHFFDTVQPMNFTTFATPHIGIPDVKHSLFSYLSRYVGSRMLGNTGKQLYCFDRWGKTGRPLLEVMADKDLVFWKALNSFQNIDIYVNAVHDRMVPYVSGAFELLDPFEAHIDDIQVEFHSHYFPMLKSWTLSDDRENKISSSCSEHFETWKPLPFMGPFIQWNFPFNLILMALFPIIIPVVIVLLPITLALNTRSSGFRVKSLERASMSAQEKLAQIFATLDHTMMDMLEQPTPNNTSTSTTPDTTSTVAEVKTTPISRKQPPTAITSNLSAAQQRMVVDLNQLPVRKHLTWIHPTRNSHAIIICREKDQFPGHALGEGVLKHWADHFTT</sequence>
<comment type="similarity">
    <text evidence="1">Belongs to the putative lipase ROG1 family.</text>
</comment>
<dbReference type="InterPro" id="IPR007751">
    <property type="entry name" value="DUF676_lipase-like"/>
</dbReference>